<feature type="transmembrane region" description="Helical" evidence="7">
    <location>
        <begin position="286"/>
        <end position="309"/>
    </location>
</feature>
<dbReference type="PANTHER" id="PTHR23501:SF191">
    <property type="entry name" value="VACUOLAR BASIC AMINO ACID TRANSPORTER 4"/>
    <property type="match status" value="1"/>
</dbReference>
<dbReference type="SUPFAM" id="SSF103473">
    <property type="entry name" value="MFS general substrate transporter"/>
    <property type="match status" value="1"/>
</dbReference>
<keyword evidence="4 7" id="KW-1133">Transmembrane helix</keyword>
<evidence type="ECO:0000256" key="7">
    <source>
        <dbReference type="SAM" id="Phobius"/>
    </source>
</evidence>
<dbReference type="Pfam" id="PF07690">
    <property type="entry name" value="MFS_1"/>
    <property type="match status" value="1"/>
</dbReference>
<evidence type="ECO:0008006" key="10">
    <source>
        <dbReference type="Google" id="ProtNLM"/>
    </source>
</evidence>
<dbReference type="EMBL" id="JAABOA010000124">
    <property type="protein sequence ID" value="KAF9585772.1"/>
    <property type="molecule type" value="Genomic_DNA"/>
</dbReference>
<keyword evidence="9" id="KW-1185">Reference proteome</keyword>
<feature type="non-terminal residue" evidence="8">
    <location>
        <position position="418"/>
    </location>
</feature>
<dbReference type="InterPro" id="IPR011701">
    <property type="entry name" value="MFS"/>
</dbReference>
<feature type="transmembrane region" description="Helical" evidence="7">
    <location>
        <begin position="157"/>
        <end position="178"/>
    </location>
</feature>
<evidence type="ECO:0000313" key="9">
    <source>
        <dbReference type="Proteomes" id="UP000780801"/>
    </source>
</evidence>
<evidence type="ECO:0000256" key="5">
    <source>
        <dbReference type="ARBA" id="ARBA00023136"/>
    </source>
</evidence>
<gene>
    <name evidence="8" type="ORF">BGW38_000820</name>
</gene>
<evidence type="ECO:0000256" key="1">
    <source>
        <dbReference type="ARBA" id="ARBA00004127"/>
    </source>
</evidence>
<feature type="transmembrane region" description="Helical" evidence="7">
    <location>
        <begin position="355"/>
        <end position="376"/>
    </location>
</feature>
<organism evidence="8 9">
    <name type="scientific">Lunasporangiospora selenospora</name>
    <dbReference type="NCBI Taxonomy" id="979761"/>
    <lineage>
        <taxon>Eukaryota</taxon>
        <taxon>Fungi</taxon>
        <taxon>Fungi incertae sedis</taxon>
        <taxon>Mucoromycota</taxon>
        <taxon>Mortierellomycotina</taxon>
        <taxon>Mortierellomycetes</taxon>
        <taxon>Mortierellales</taxon>
        <taxon>Mortierellaceae</taxon>
        <taxon>Lunasporangiospora</taxon>
    </lineage>
</organism>
<protein>
    <recommendedName>
        <fullName evidence="10">Major Facilitator Superfamily protein</fullName>
    </recommendedName>
</protein>
<evidence type="ECO:0000313" key="8">
    <source>
        <dbReference type="EMBL" id="KAF9585772.1"/>
    </source>
</evidence>
<comment type="caution">
    <text evidence="8">The sequence shown here is derived from an EMBL/GenBank/DDBJ whole genome shotgun (WGS) entry which is preliminary data.</text>
</comment>
<evidence type="ECO:0000256" key="6">
    <source>
        <dbReference type="SAM" id="MobiDB-lite"/>
    </source>
</evidence>
<comment type="subcellular location">
    <subcellularLocation>
        <location evidence="1">Endomembrane system</location>
        <topology evidence="1">Multi-pass membrane protein</topology>
    </subcellularLocation>
</comment>
<proteinExistence type="predicted"/>
<dbReference type="OrthoDB" id="4078873at2759"/>
<dbReference type="GO" id="GO:0005886">
    <property type="term" value="C:plasma membrane"/>
    <property type="evidence" value="ECO:0007669"/>
    <property type="project" value="TreeGrafter"/>
</dbReference>
<accession>A0A9P6G1I7</accession>
<dbReference type="GO" id="GO:0022857">
    <property type="term" value="F:transmembrane transporter activity"/>
    <property type="evidence" value="ECO:0007669"/>
    <property type="project" value="InterPro"/>
</dbReference>
<keyword evidence="2" id="KW-0813">Transport</keyword>
<dbReference type="InterPro" id="IPR036259">
    <property type="entry name" value="MFS_trans_sf"/>
</dbReference>
<evidence type="ECO:0000256" key="2">
    <source>
        <dbReference type="ARBA" id="ARBA00022448"/>
    </source>
</evidence>
<dbReference type="Proteomes" id="UP000780801">
    <property type="component" value="Unassembled WGS sequence"/>
</dbReference>
<feature type="compositionally biased region" description="Basic and acidic residues" evidence="6">
    <location>
        <begin position="408"/>
        <end position="418"/>
    </location>
</feature>
<dbReference type="GO" id="GO:0012505">
    <property type="term" value="C:endomembrane system"/>
    <property type="evidence" value="ECO:0007669"/>
    <property type="project" value="UniProtKB-SubCell"/>
</dbReference>
<dbReference type="PANTHER" id="PTHR23501">
    <property type="entry name" value="MAJOR FACILITATOR SUPERFAMILY"/>
    <property type="match status" value="1"/>
</dbReference>
<feature type="transmembrane region" description="Helical" evidence="7">
    <location>
        <begin position="250"/>
        <end position="274"/>
    </location>
</feature>
<feature type="transmembrane region" description="Helical" evidence="7">
    <location>
        <begin position="118"/>
        <end position="137"/>
    </location>
</feature>
<dbReference type="AlphaFoldDB" id="A0A9P6G1I7"/>
<feature type="transmembrane region" description="Helical" evidence="7">
    <location>
        <begin position="224"/>
        <end position="244"/>
    </location>
</feature>
<feature type="region of interest" description="Disordered" evidence="6">
    <location>
        <begin position="391"/>
        <end position="418"/>
    </location>
</feature>
<evidence type="ECO:0000256" key="3">
    <source>
        <dbReference type="ARBA" id="ARBA00022692"/>
    </source>
</evidence>
<feature type="transmembrane region" description="Helical" evidence="7">
    <location>
        <begin position="41"/>
        <end position="63"/>
    </location>
</feature>
<evidence type="ECO:0000256" key="4">
    <source>
        <dbReference type="ARBA" id="ARBA00022989"/>
    </source>
</evidence>
<name>A0A9P6G1I7_9FUNG</name>
<sequence length="418" mass="46353">VTPLKHRGIFIGLMDLSNVINIWVGQAVVDRLATKDMWRTGLLICTCLVAAGAILVVTPLWYFQRKGEKMLGERPRRTVRWFLQQFDFVGAFILAATLAFTFFPLITANTYEGNFKNPIVIGCLCAGGVCLIALLVWNAKFATKPMLPKRIWSDRTVMGAICGSIVSSLMVSMNYTYFYNYLVVTRNIPFSKAFLLARGYQMAYYITQPITGYLMKRFMAARRFIWIGLIIQTIGTIVMIPARLPGSSDFFVAISQAIVGLGDGMTSLASIVAITGSVHRRDYAMAISVNSMMNSIISSIGSTIAGSVWTQVLPQRLRHHIQGEYDEFKIINNVDAVQALTEPTYSQAIAAYGDAQMILSIISASMVVIAGLFTLLMKKVDLSLDHDAQDAKFGGDETTETETGYSDQKMEIINEKEK</sequence>
<dbReference type="Gene3D" id="1.20.1250.20">
    <property type="entry name" value="MFS general substrate transporter like domains"/>
    <property type="match status" value="1"/>
</dbReference>
<feature type="transmembrane region" description="Helical" evidence="7">
    <location>
        <begin position="84"/>
        <end position="106"/>
    </location>
</feature>
<keyword evidence="3 7" id="KW-0812">Transmembrane</keyword>
<reference evidence="8" key="1">
    <citation type="journal article" date="2020" name="Fungal Divers.">
        <title>Resolving the Mortierellaceae phylogeny through synthesis of multi-gene phylogenetics and phylogenomics.</title>
        <authorList>
            <person name="Vandepol N."/>
            <person name="Liber J."/>
            <person name="Desiro A."/>
            <person name="Na H."/>
            <person name="Kennedy M."/>
            <person name="Barry K."/>
            <person name="Grigoriev I.V."/>
            <person name="Miller A.N."/>
            <person name="O'Donnell K."/>
            <person name="Stajich J.E."/>
            <person name="Bonito G."/>
        </authorList>
    </citation>
    <scope>NUCLEOTIDE SEQUENCE</scope>
    <source>
        <strain evidence="8">KOD1015</strain>
    </source>
</reference>
<keyword evidence="5 7" id="KW-0472">Membrane</keyword>